<accession>A0AA88V5C2</accession>
<dbReference type="Proteomes" id="UP001188597">
    <property type="component" value="Unassembled WGS sequence"/>
</dbReference>
<evidence type="ECO:0000313" key="3">
    <source>
        <dbReference type="Proteomes" id="UP001188597"/>
    </source>
</evidence>
<dbReference type="EMBL" id="JAVXUP010002976">
    <property type="protein sequence ID" value="KAK3000588.1"/>
    <property type="molecule type" value="Genomic_DNA"/>
</dbReference>
<feature type="region of interest" description="Disordered" evidence="1">
    <location>
        <begin position="61"/>
        <end position="80"/>
    </location>
</feature>
<evidence type="ECO:0000256" key="1">
    <source>
        <dbReference type="SAM" id="MobiDB-lite"/>
    </source>
</evidence>
<sequence length="112" mass="12339">MSGPSASISSIKLLNEIGASHALQSKDKENYQKQGVVFDENEIVTDSKFVNSKVMAEGVTRRLAKSSSDSESVDIEPDSKEDAEISLRCNGFVLSPEMKSQSLRPFRKLRMA</sequence>
<proteinExistence type="predicted"/>
<dbReference type="AlphaFoldDB" id="A0AA88V5C2"/>
<keyword evidence="3" id="KW-1185">Reference proteome</keyword>
<organism evidence="2 3">
    <name type="scientific">Escallonia herrerae</name>
    <dbReference type="NCBI Taxonomy" id="1293975"/>
    <lineage>
        <taxon>Eukaryota</taxon>
        <taxon>Viridiplantae</taxon>
        <taxon>Streptophyta</taxon>
        <taxon>Embryophyta</taxon>
        <taxon>Tracheophyta</taxon>
        <taxon>Spermatophyta</taxon>
        <taxon>Magnoliopsida</taxon>
        <taxon>eudicotyledons</taxon>
        <taxon>Gunneridae</taxon>
        <taxon>Pentapetalae</taxon>
        <taxon>asterids</taxon>
        <taxon>campanulids</taxon>
        <taxon>Escalloniales</taxon>
        <taxon>Escalloniaceae</taxon>
        <taxon>Escallonia</taxon>
    </lineage>
</organism>
<evidence type="ECO:0000313" key="2">
    <source>
        <dbReference type="EMBL" id="KAK3000588.1"/>
    </source>
</evidence>
<reference evidence="2" key="1">
    <citation type="submission" date="2022-12" db="EMBL/GenBank/DDBJ databases">
        <title>Draft genome assemblies for two species of Escallonia (Escalloniales).</title>
        <authorList>
            <person name="Chanderbali A."/>
            <person name="Dervinis C."/>
            <person name="Anghel I."/>
            <person name="Soltis D."/>
            <person name="Soltis P."/>
            <person name="Zapata F."/>
        </authorList>
    </citation>
    <scope>NUCLEOTIDE SEQUENCE</scope>
    <source>
        <strain evidence="2">UCBG64.0493</strain>
        <tissue evidence="2">Leaf</tissue>
    </source>
</reference>
<comment type="caution">
    <text evidence="2">The sequence shown here is derived from an EMBL/GenBank/DDBJ whole genome shotgun (WGS) entry which is preliminary data.</text>
</comment>
<protein>
    <submittedName>
        <fullName evidence="2">Uncharacterized protein</fullName>
    </submittedName>
</protein>
<gene>
    <name evidence="2" type="ORF">RJ639_021021</name>
</gene>
<name>A0AA88V5C2_9ASTE</name>